<dbReference type="Proteomes" id="UP001159075">
    <property type="component" value="Unassembled WGS sequence"/>
</dbReference>
<evidence type="ECO:0000313" key="2">
    <source>
        <dbReference type="Proteomes" id="UP001159075"/>
    </source>
</evidence>
<name>A0ABT6UDH6_9GAMM</name>
<organism evidence="1 2">
    <name type="scientific">Shewanella xiamenensis</name>
    <dbReference type="NCBI Taxonomy" id="332186"/>
    <lineage>
        <taxon>Bacteria</taxon>
        <taxon>Pseudomonadati</taxon>
        <taxon>Pseudomonadota</taxon>
        <taxon>Gammaproteobacteria</taxon>
        <taxon>Alteromonadales</taxon>
        <taxon>Shewanellaceae</taxon>
        <taxon>Shewanella</taxon>
    </lineage>
</organism>
<dbReference type="EMBL" id="JAOTLW010000013">
    <property type="protein sequence ID" value="MDI5832517.1"/>
    <property type="molecule type" value="Genomic_DNA"/>
</dbReference>
<proteinExistence type="predicted"/>
<comment type="caution">
    <text evidence="1">The sequence shown here is derived from an EMBL/GenBank/DDBJ whole genome shotgun (WGS) entry which is preliminary data.</text>
</comment>
<sequence>MNKDISLVSENVDQSLFDRYQIYLASADNGAGIDITTGMPLKTYDEWLSS</sequence>
<keyword evidence="2" id="KW-1185">Reference proteome</keyword>
<accession>A0ABT6UDH6</accession>
<evidence type="ECO:0000313" key="1">
    <source>
        <dbReference type="EMBL" id="MDI5832517.1"/>
    </source>
</evidence>
<gene>
    <name evidence="1" type="ORF">ODY93_13140</name>
</gene>
<dbReference type="RefSeq" id="WP_282679482.1">
    <property type="nucleotide sequence ID" value="NZ_CP106875.1"/>
</dbReference>
<protein>
    <submittedName>
        <fullName evidence="1">Uncharacterized protein</fullName>
    </submittedName>
</protein>
<reference evidence="1 2" key="1">
    <citation type="submission" date="2022-09" db="EMBL/GenBank/DDBJ databases">
        <title>The outer-membrane cytochrome OmcA is essential for infection of Shewanella oneidensis by a zebrafish-associated bacteriophage.</title>
        <authorList>
            <person name="Grenfell A.W."/>
            <person name="Intile P."/>
            <person name="Mcfarlane J."/>
            <person name="Leung D."/>
            <person name="Abdalla K."/>
            <person name="Wold M."/>
            <person name="Kees E."/>
            <person name="Gralnick J."/>
        </authorList>
    </citation>
    <scope>NUCLEOTIDE SEQUENCE [LARGE SCALE GENOMIC DNA]</scope>
    <source>
        <strain evidence="1 2">NF-5</strain>
    </source>
</reference>